<dbReference type="GO" id="GO:0006409">
    <property type="term" value="P:tRNA export from nucleus"/>
    <property type="evidence" value="ECO:0007669"/>
    <property type="project" value="TreeGrafter"/>
</dbReference>
<sequence length="991" mass="111837">MPKKRNRSRKSSKETASEPLADDFLQDSVDGFIRDELFDKNASFNKDFALMERCLENLADKLRNTPVDEESEDTGVNSVTLEHGPAYKYGYLSKSGPIVDILVLWKDKRPSDPDALIHRVISAWINDQGMGKDDEKDHGVGKDGENSHGPGTGAQRRSTRGVEFELCRGGATCVKAKRGDDVLFTLAFWSHSSEMANRRHVNKALDAAFGKYHELSRGVLLLKKWAEAKFLTRHSVVDKDSYADSGINDFTLAILASHVCLSRNLSHDITAFQVFKAVLNFLSKLDPTLMHTFGSPNVSRMDEDPGEYGIKYPFMVHGKSNNILKDMMVTFPQIQFHVRETLKDAGKSAFNLLFTKSLKSELYDTVLYIQLESQDFERVKNIHFVLSYGMRDRINQLHLYPVTGGDGHGLMIGIAYNEGIHRQTDVGPPTDSQEAAFYRKFWPRAETRRFDDGSINECVLWTDPVNFKTKSTCVERALVKDGPNSLNSYIVDKLLEIHGYSGSVVHSEFAITTHLLTAWRNELMTAYNKLNGSLRSLESMPLKILNVTMADEYFSYSDVGPMAYSVNTFHNVNISFESSTAWPAEKEAIQRVKIAFSIAISNELEKSHGLSSKVTDKAQIEVRVGRFFFVLNIVYGKIPSYNPHVDKKPTKEQLAEMGIWYKGVHTNRIRNVALMHPAYSGTVKLAKLWASKCLVENPDFLCEMICACVFSRKCYAPQSASTAFSQFLNIVVTHDWDTKPLVYIPADSPNTEASKINKKQYPGAPFMWIYTPEDPFSIIPDLPCKLLCKRFISKSRQLLQSIEGRYGLFNTSRVVERIYKRQDLHFDMILAIHNPYLALEGKKVGIDKKLEPKGLLEAQFLMKECIKLLNDKVSSICTIAYDKLAISGITRPCNLEPGKPKNHLLLYLKFNPFGFLPSKSIHPKNYPQLAISLKSHKDALGINNNRLLSPEKAKIHSQQISSEHVAIPNFALVLQQIIATTSRVLSHIVMC</sequence>
<dbReference type="KEGG" id="beq:BEWA_037240"/>
<comment type="subcellular location">
    <subcellularLocation>
        <location evidence="1">Nucleus</location>
        <location evidence="1">Nucleolus</location>
    </subcellularLocation>
</comment>
<comment type="similarity">
    <text evidence="1">Belongs to the NRAP family.</text>
</comment>
<keyword evidence="1" id="KW-0539">Nucleus</keyword>
<keyword evidence="1" id="KW-0694">RNA-binding</keyword>
<dbReference type="GO" id="GO:0032040">
    <property type="term" value="C:small-subunit processome"/>
    <property type="evidence" value="ECO:0007669"/>
    <property type="project" value="TreeGrafter"/>
</dbReference>
<dbReference type="VEuPathDB" id="PiroplasmaDB:BEWA_037240"/>
<dbReference type="Pfam" id="PF17404">
    <property type="entry name" value="Nrap_D3"/>
    <property type="match status" value="1"/>
</dbReference>
<feature type="domain" description="Nrap protein" evidence="3">
    <location>
        <begin position="370"/>
        <end position="463"/>
    </location>
</feature>
<dbReference type="InterPro" id="IPR005554">
    <property type="entry name" value="NOL6/Upt22"/>
</dbReference>
<feature type="region of interest" description="Disordered" evidence="2">
    <location>
        <begin position="1"/>
        <end position="20"/>
    </location>
</feature>
<organism evidence="6 7">
    <name type="scientific">Theileria equi strain WA</name>
    <dbReference type="NCBI Taxonomy" id="1537102"/>
    <lineage>
        <taxon>Eukaryota</taxon>
        <taxon>Sar</taxon>
        <taxon>Alveolata</taxon>
        <taxon>Apicomplexa</taxon>
        <taxon>Aconoidasida</taxon>
        <taxon>Piroplasmida</taxon>
        <taxon>Theileriidae</taxon>
        <taxon>Theileria</taxon>
    </lineage>
</organism>
<dbReference type="Pfam" id="PF17406">
    <property type="entry name" value="Nrap_D5"/>
    <property type="match status" value="1"/>
</dbReference>
<dbReference type="GO" id="GO:0003723">
    <property type="term" value="F:RNA binding"/>
    <property type="evidence" value="ECO:0007669"/>
    <property type="project" value="UniProtKB-KW"/>
</dbReference>
<dbReference type="eggNOG" id="KOG2054">
    <property type="taxonomic scope" value="Eukaryota"/>
</dbReference>
<dbReference type="InterPro" id="IPR035369">
    <property type="entry name" value="Nrap_D4"/>
</dbReference>
<feature type="compositionally biased region" description="Basic residues" evidence="2">
    <location>
        <begin position="1"/>
        <end position="10"/>
    </location>
</feature>
<dbReference type="AlphaFoldDB" id="L1LET3"/>
<evidence type="ECO:0008006" key="8">
    <source>
        <dbReference type="Google" id="ProtNLM"/>
    </source>
</evidence>
<comment type="caution">
    <text evidence="6">The sequence shown here is derived from an EMBL/GenBank/DDBJ whole genome shotgun (WGS) entry which is preliminary data.</text>
</comment>
<dbReference type="Proteomes" id="UP000031512">
    <property type="component" value="Unassembled WGS sequence"/>
</dbReference>
<feature type="domain" description="Nrap protein" evidence="5">
    <location>
        <begin position="676"/>
        <end position="756"/>
    </location>
</feature>
<dbReference type="RefSeq" id="XP_004833140.1">
    <property type="nucleotide sequence ID" value="XM_004833083.1"/>
</dbReference>
<feature type="domain" description="Nrap protein" evidence="4">
    <location>
        <begin position="521"/>
        <end position="618"/>
    </location>
</feature>
<dbReference type="GO" id="GO:0032545">
    <property type="term" value="C:CURI complex"/>
    <property type="evidence" value="ECO:0007669"/>
    <property type="project" value="TreeGrafter"/>
</dbReference>
<dbReference type="STRING" id="1537102.L1LET3"/>
<evidence type="ECO:0000313" key="6">
    <source>
        <dbReference type="EMBL" id="EKX73688.1"/>
    </source>
</evidence>
<dbReference type="InterPro" id="IPR035370">
    <property type="entry name" value="Nrap_D5"/>
</dbReference>
<dbReference type="Gene3D" id="1.10.1410.10">
    <property type="match status" value="1"/>
</dbReference>
<dbReference type="OrthoDB" id="10251401at2759"/>
<evidence type="ECO:0000256" key="2">
    <source>
        <dbReference type="SAM" id="MobiDB-lite"/>
    </source>
</evidence>
<dbReference type="PANTHER" id="PTHR17972:SF0">
    <property type="entry name" value="NUCLEOLAR PROTEIN 6"/>
    <property type="match status" value="1"/>
</dbReference>
<proteinExistence type="inferred from homology"/>
<dbReference type="EMBL" id="ACOU01000002">
    <property type="protein sequence ID" value="EKX73688.1"/>
    <property type="molecule type" value="Genomic_DNA"/>
</dbReference>
<dbReference type="GO" id="GO:0006364">
    <property type="term" value="P:rRNA processing"/>
    <property type="evidence" value="ECO:0007669"/>
    <property type="project" value="TreeGrafter"/>
</dbReference>
<gene>
    <name evidence="6" type="ORF">BEWA_037240</name>
</gene>
<dbReference type="InterPro" id="IPR035368">
    <property type="entry name" value="Nrap_D3"/>
</dbReference>
<evidence type="ECO:0000259" key="3">
    <source>
        <dbReference type="Pfam" id="PF17404"/>
    </source>
</evidence>
<reference evidence="6 7" key="1">
    <citation type="journal article" date="2012" name="BMC Genomics">
        <title>Comparative genomic analysis and phylogenetic position of Theileria equi.</title>
        <authorList>
            <person name="Kappmeyer L.S."/>
            <person name="Thiagarajan M."/>
            <person name="Herndon D.R."/>
            <person name="Ramsay J.D."/>
            <person name="Caler E."/>
            <person name="Djikeng A."/>
            <person name="Gillespie J.J."/>
            <person name="Lau A.O."/>
            <person name="Roalson E.H."/>
            <person name="Silva J.C."/>
            <person name="Silva M.G."/>
            <person name="Suarez C.E."/>
            <person name="Ueti M.W."/>
            <person name="Nene V.M."/>
            <person name="Mealey R.H."/>
            <person name="Knowles D.P."/>
            <person name="Brayton K.A."/>
        </authorList>
    </citation>
    <scope>NUCLEOTIDE SEQUENCE [LARGE SCALE GENOMIC DNA]</scope>
    <source>
        <strain evidence="6 7">WA</strain>
    </source>
</reference>
<name>L1LET3_THEEQ</name>
<feature type="compositionally biased region" description="Basic and acidic residues" evidence="2">
    <location>
        <begin position="130"/>
        <end position="146"/>
    </location>
</feature>
<evidence type="ECO:0000313" key="7">
    <source>
        <dbReference type="Proteomes" id="UP000031512"/>
    </source>
</evidence>
<evidence type="ECO:0000256" key="1">
    <source>
        <dbReference type="RuleBase" id="RU364032"/>
    </source>
</evidence>
<feature type="region of interest" description="Disordered" evidence="2">
    <location>
        <begin position="129"/>
        <end position="159"/>
    </location>
</feature>
<dbReference type="GeneID" id="15806611"/>
<evidence type="ECO:0000259" key="5">
    <source>
        <dbReference type="Pfam" id="PF17406"/>
    </source>
</evidence>
<dbReference type="Pfam" id="PF17405">
    <property type="entry name" value="Nrap_D4"/>
    <property type="match status" value="1"/>
</dbReference>
<accession>L1LET3</accession>
<keyword evidence="7" id="KW-1185">Reference proteome</keyword>
<protein>
    <recommendedName>
        <fullName evidence="8">Nucleolar protein 6</fullName>
    </recommendedName>
</protein>
<dbReference type="PANTHER" id="PTHR17972">
    <property type="entry name" value="NUCLEOLAR RNA-ASSOCIATED PROTEIN"/>
    <property type="match status" value="1"/>
</dbReference>
<evidence type="ECO:0000259" key="4">
    <source>
        <dbReference type="Pfam" id="PF17405"/>
    </source>
</evidence>
<dbReference type="GO" id="GO:0034456">
    <property type="term" value="C:UTP-C complex"/>
    <property type="evidence" value="ECO:0007669"/>
    <property type="project" value="TreeGrafter"/>
</dbReference>